<dbReference type="Pfam" id="PF14576">
    <property type="entry name" value="SEO_N"/>
    <property type="match status" value="1"/>
</dbReference>
<organism evidence="3 4">
    <name type="scientific">Rubroshorea leprosula</name>
    <dbReference type="NCBI Taxonomy" id="152421"/>
    <lineage>
        <taxon>Eukaryota</taxon>
        <taxon>Viridiplantae</taxon>
        <taxon>Streptophyta</taxon>
        <taxon>Embryophyta</taxon>
        <taxon>Tracheophyta</taxon>
        <taxon>Spermatophyta</taxon>
        <taxon>Magnoliopsida</taxon>
        <taxon>eudicotyledons</taxon>
        <taxon>Gunneridae</taxon>
        <taxon>Pentapetalae</taxon>
        <taxon>rosids</taxon>
        <taxon>malvids</taxon>
        <taxon>Malvales</taxon>
        <taxon>Dipterocarpaceae</taxon>
        <taxon>Rubroshorea</taxon>
    </lineage>
</organism>
<dbReference type="GO" id="GO:0010088">
    <property type="term" value="P:phloem development"/>
    <property type="evidence" value="ECO:0007669"/>
    <property type="project" value="InterPro"/>
</dbReference>
<accession>A0AAV5JJ60</accession>
<dbReference type="Pfam" id="PF14577">
    <property type="entry name" value="SEO_C"/>
    <property type="match status" value="1"/>
</dbReference>
<evidence type="ECO:0008006" key="5">
    <source>
        <dbReference type="Google" id="ProtNLM"/>
    </source>
</evidence>
<dbReference type="EMBL" id="BPVZ01000041">
    <property type="protein sequence ID" value="GKV14633.1"/>
    <property type="molecule type" value="Genomic_DNA"/>
</dbReference>
<comment type="caution">
    <text evidence="3">The sequence shown here is derived from an EMBL/GenBank/DDBJ whole genome shotgun (WGS) entry which is preliminary data.</text>
</comment>
<dbReference type="PANTHER" id="PTHR33232:SF11">
    <property type="entry name" value="PROTEIN SIEVE ELEMENT OCCLUSION C"/>
    <property type="match status" value="1"/>
</dbReference>
<proteinExistence type="predicted"/>
<sequence length="677" mass="77229">MSSFESGSVHQRAMKSVDDDILINKLLLSHDPDGRSLDSEQLLHAVENIMFYSTISKFQVFDKHIDRASNVELVGSEESLEHTIYKISYEMLFNSGDGNLHTRTMKMFDLLGNYKWDAKVALVLAAFALRFGEFCLTMQLSQQNPLVKNIAILKQVPSNTTKLNPQMKALLLLVKTMVDATKCIIKFESLPIRDVELDKETLTITKSSIYIAAYWITRSALACASQVLNLKAMKAEQVHLSSLMYRLSNILNHLKPHVDALHQELETKLYQKLVNIFKESHEDNQEVLHLLSALKEGLPLKDCSTQVKLGISELKNKVVILLVSRPEILPLEDLFLLVHQIHDHPHRKKLEGIYAIVWIPISYSGSWTGSEEESFNFLSNSLPWYSVRKPWSLNSAVVNFFKKEWKCEEKTTMVVLDSQGMITNLNAIDMVLIWGPKAYPFSISRQKELWEEEKWTMQLLIDEIDPFLAQWVEEGSNVCVYGSNNIDWIRECTDKLKEIKSSGVQLKMVYVGKNDPDEHVHNILTTINEEIHRNTLSFTKMKFFWLRLESIRRLKFQLGKSITSPDHVLEEVSALLDINGSEQGWAVIGKGQTAEIVRTQGRKIIECLSQFGEWGGNVGKLGFIGALRTALGDPAAPLQTEACGHIDVVPYDKELIEETMVCPKCKRLMKKKFILYE</sequence>
<dbReference type="InterPro" id="IPR039299">
    <property type="entry name" value="SEOA"/>
</dbReference>
<dbReference type="InterPro" id="IPR027944">
    <property type="entry name" value="SEO_C"/>
</dbReference>
<dbReference type="InterPro" id="IPR027942">
    <property type="entry name" value="SEO_N"/>
</dbReference>
<dbReference type="PANTHER" id="PTHR33232">
    <property type="entry name" value="PROTEIN SIEVE ELEMENT OCCLUSION B-LIKE"/>
    <property type="match status" value="1"/>
</dbReference>
<evidence type="ECO:0000259" key="2">
    <source>
        <dbReference type="Pfam" id="PF14577"/>
    </source>
</evidence>
<reference evidence="3 4" key="1">
    <citation type="journal article" date="2021" name="Commun. Biol.">
        <title>The genome of Shorea leprosula (Dipterocarpaceae) highlights the ecological relevance of drought in aseasonal tropical rainforests.</title>
        <authorList>
            <person name="Ng K.K.S."/>
            <person name="Kobayashi M.J."/>
            <person name="Fawcett J.A."/>
            <person name="Hatakeyama M."/>
            <person name="Paape T."/>
            <person name="Ng C.H."/>
            <person name="Ang C.C."/>
            <person name="Tnah L.H."/>
            <person name="Lee C.T."/>
            <person name="Nishiyama T."/>
            <person name="Sese J."/>
            <person name="O'Brien M.J."/>
            <person name="Copetti D."/>
            <person name="Mohd Noor M.I."/>
            <person name="Ong R.C."/>
            <person name="Putra M."/>
            <person name="Sireger I.Z."/>
            <person name="Indrioko S."/>
            <person name="Kosugi Y."/>
            <person name="Izuno A."/>
            <person name="Isagi Y."/>
            <person name="Lee S.L."/>
            <person name="Shimizu K.K."/>
        </authorList>
    </citation>
    <scope>NUCLEOTIDE SEQUENCE [LARGE SCALE GENOMIC DNA]</scope>
    <source>
        <strain evidence="3">214</strain>
    </source>
</reference>
<protein>
    <recommendedName>
        <fullName evidence="5">Protein SIEVE ELEMENT OCCLUSION C</fullName>
    </recommendedName>
</protein>
<feature type="domain" description="Sieve element occlusion C-terminal" evidence="2">
    <location>
        <begin position="444"/>
        <end position="676"/>
    </location>
</feature>
<dbReference type="Proteomes" id="UP001054252">
    <property type="component" value="Unassembled WGS sequence"/>
</dbReference>
<evidence type="ECO:0000313" key="3">
    <source>
        <dbReference type="EMBL" id="GKV14633.1"/>
    </source>
</evidence>
<evidence type="ECO:0000259" key="1">
    <source>
        <dbReference type="Pfam" id="PF14576"/>
    </source>
</evidence>
<evidence type="ECO:0000313" key="4">
    <source>
        <dbReference type="Proteomes" id="UP001054252"/>
    </source>
</evidence>
<gene>
    <name evidence="3" type="ORF">SLEP1_g25476</name>
</gene>
<name>A0AAV5JJ60_9ROSI</name>
<dbReference type="AlphaFoldDB" id="A0AAV5JJ60"/>
<keyword evidence="4" id="KW-1185">Reference proteome</keyword>
<feature type="domain" description="Sieve element occlusion N-terminal" evidence="1">
    <location>
        <begin position="18"/>
        <end position="281"/>
    </location>
</feature>